<dbReference type="STRING" id="1642646.ING2E5A_3034"/>
<organism evidence="3 4">
    <name type="scientific">Petrimonas mucosa</name>
    <dbReference type="NCBI Taxonomy" id="1642646"/>
    <lineage>
        <taxon>Bacteria</taxon>
        <taxon>Pseudomonadati</taxon>
        <taxon>Bacteroidota</taxon>
        <taxon>Bacteroidia</taxon>
        <taxon>Bacteroidales</taxon>
        <taxon>Dysgonomonadaceae</taxon>
        <taxon>Petrimonas</taxon>
    </lineage>
</organism>
<reference evidence="3 4" key="1">
    <citation type="submission" date="2016-08" db="EMBL/GenBank/DDBJ databases">
        <authorList>
            <person name="Seilhamer J.J."/>
        </authorList>
    </citation>
    <scope>NUCLEOTIDE SEQUENCE [LARGE SCALE GENOMIC DNA]</scope>
    <source>
        <strain evidence="3">ING2-E5A</strain>
    </source>
</reference>
<dbReference type="Proteomes" id="UP000178485">
    <property type="component" value="Chromosome i"/>
</dbReference>
<feature type="signal peptide" evidence="1">
    <location>
        <begin position="1"/>
        <end position="23"/>
    </location>
</feature>
<dbReference type="InterPro" id="IPR025665">
    <property type="entry name" value="Beta-barrel_OMP_2"/>
</dbReference>
<feature type="domain" description="Outer membrane protein beta-barrel" evidence="2">
    <location>
        <begin position="26"/>
        <end position="174"/>
    </location>
</feature>
<evidence type="ECO:0000259" key="2">
    <source>
        <dbReference type="Pfam" id="PF13568"/>
    </source>
</evidence>
<evidence type="ECO:0000256" key="1">
    <source>
        <dbReference type="SAM" id="SignalP"/>
    </source>
</evidence>
<dbReference type="KEGG" id="pmuc:ING2E5A_3034"/>
<sequence>MKLNKSWIICLFVLLLTGGTASAQLRFGIRGEVGVNKPSFTKDLFSVENMNDFKVGPTVELLLPVADFGFDASILYSNGKMNVKRIDQDGIGSLIEDVSSHSIDVPVNLKYRADLISSLAAFFAAGPYINVLLSEDELTYDDFVDMVKAKNFQAGINLGAGVELFERLAVGFNYRIKMTDDYSVSEPDFEELFNQKKGIWSVTATLFF</sequence>
<dbReference type="RefSeq" id="WP_071138044.1">
    <property type="nucleotide sequence ID" value="NZ_DUQN01000006.1"/>
</dbReference>
<keyword evidence="4" id="KW-1185">Reference proteome</keyword>
<name>A0A1G4GB99_9BACT</name>
<dbReference type="Pfam" id="PF13568">
    <property type="entry name" value="OMP_b-brl_2"/>
    <property type="match status" value="1"/>
</dbReference>
<gene>
    <name evidence="3" type="ORF">ING2E5A_3034</name>
</gene>
<evidence type="ECO:0000313" key="4">
    <source>
        <dbReference type="Proteomes" id="UP000178485"/>
    </source>
</evidence>
<keyword evidence="1" id="KW-0732">Signal</keyword>
<protein>
    <recommendedName>
        <fullName evidence="2">Outer membrane protein beta-barrel domain-containing protein</fullName>
    </recommendedName>
</protein>
<feature type="chain" id="PRO_5009604064" description="Outer membrane protein beta-barrel domain-containing protein" evidence="1">
    <location>
        <begin position="24"/>
        <end position="208"/>
    </location>
</feature>
<accession>A0A1G4GB99</accession>
<proteinExistence type="predicted"/>
<dbReference type="AlphaFoldDB" id="A0A1G4GB99"/>
<dbReference type="EMBL" id="LT608328">
    <property type="protein sequence ID" value="SCM59826.1"/>
    <property type="molecule type" value="Genomic_DNA"/>
</dbReference>
<evidence type="ECO:0000313" key="3">
    <source>
        <dbReference type="EMBL" id="SCM59826.1"/>
    </source>
</evidence>